<evidence type="ECO:0000313" key="1">
    <source>
        <dbReference type="EMBL" id="OXU21689.1"/>
    </source>
</evidence>
<dbReference type="AlphaFoldDB" id="A0A232ETK3"/>
<comment type="caution">
    <text evidence="1">The sequence shown here is derived from an EMBL/GenBank/DDBJ whole genome shotgun (WGS) entry which is preliminary data.</text>
</comment>
<organism evidence="1 2">
    <name type="scientific">Trichomalopsis sarcophagae</name>
    <dbReference type="NCBI Taxonomy" id="543379"/>
    <lineage>
        <taxon>Eukaryota</taxon>
        <taxon>Metazoa</taxon>
        <taxon>Ecdysozoa</taxon>
        <taxon>Arthropoda</taxon>
        <taxon>Hexapoda</taxon>
        <taxon>Insecta</taxon>
        <taxon>Pterygota</taxon>
        <taxon>Neoptera</taxon>
        <taxon>Endopterygota</taxon>
        <taxon>Hymenoptera</taxon>
        <taxon>Apocrita</taxon>
        <taxon>Proctotrupomorpha</taxon>
        <taxon>Chalcidoidea</taxon>
        <taxon>Pteromalidae</taxon>
        <taxon>Pteromalinae</taxon>
        <taxon>Trichomalopsis</taxon>
    </lineage>
</organism>
<dbReference type="EMBL" id="NNAY01002264">
    <property type="protein sequence ID" value="OXU21689.1"/>
    <property type="molecule type" value="Genomic_DNA"/>
</dbReference>
<name>A0A232ETK3_9HYME</name>
<keyword evidence="2" id="KW-1185">Reference proteome</keyword>
<accession>A0A232ETK3</accession>
<protein>
    <submittedName>
        <fullName evidence="1">Uncharacterized protein</fullName>
    </submittedName>
</protein>
<evidence type="ECO:0000313" key="2">
    <source>
        <dbReference type="Proteomes" id="UP000215335"/>
    </source>
</evidence>
<gene>
    <name evidence="1" type="ORF">TSAR_012701</name>
</gene>
<sequence>MTLGAQDHQAENGALDYKSSALDNEFIVI</sequence>
<proteinExistence type="predicted"/>
<dbReference type="Proteomes" id="UP000215335">
    <property type="component" value="Unassembled WGS sequence"/>
</dbReference>
<reference evidence="1 2" key="1">
    <citation type="journal article" date="2017" name="Curr. Biol.">
        <title>The Evolution of Venom by Co-option of Single-Copy Genes.</title>
        <authorList>
            <person name="Martinson E.O."/>
            <person name="Mrinalini"/>
            <person name="Kelkar Y.D."/>
            <person name="Chang C.H."/>
            <person name="Werren J.H."/>
        </authorList>
    </citation>
    <scope>NUCLEOTIDE SEQUENCE [LARGE SCALE GENOMIC DNA]</scope>
    <source>
        <strain evidence="1 2">Alberta</strain>
        <tissue evidence="1">Whole body</tissue>
    </source>
</reference>